<comment type="caution">
    <text evidence="2">The sequence shown here is derived from an EMBL/GenBank/DDBJ whole genome shotgun (WGS) entry which is preliminary data.</text>
</comment>
<proteinExistence type="predicted"/>
<dbReference type="RefSeq" id="WP_042158338.1">
    <property type="nucleotide sequence ID" value="NZ_BBNO01000007.1"/>
</dbReference>
<name>A0A0P4RCD2_9ACTN</name>
<reference evidence="3" key="1">
    <citation type="submission" date="2014-09" db="EMBL/GenBank/DDBJ databases">
        <title>Whole genome shotgun sequence of Streptomyces sp. NBRC 110027.</title>
        <authorList>
            <person name="Komaki H."/>
            <person name="Ichikawa N."/>
            <person name="Katano-Makiyama Y."/>
            <person name="Hosoyama A."/>
            <person name="Hashimoto M."/>
            <person name="Uohara A."/>
            <person name="Kitahashi Y."/>
            <person name="Ohji S."/>
            <person name="Kimura A."/>
            <person name="Yamazoe A."/>
            <person name="Igarashi Y."/>
            <person name="Fujita N."/>
        </authorList>
    </citation>
    <scope>NUCLEOTIDE SEQUENCE [LARGE SCALE GENOMIC DNA]</scope>
    <source>
        <strain evidence="3">NBRC 110027</strain>
    </source>
</reference>
<dbReference type="PROSITE" id="PS51318">
    <property type="entry name" value="TAT"/>
    <property type="match status" value="1"/>
</dbReference>
<protein>
    <submittedName>
        <fullName evidence="2">Uncharacterized protein</fullName>
    </submittedName>
</protein>
<feature type="signal peptide" evidence="1">
    <location>
        <begin position="1"/>
        <end position="27"/>
    </location>
</feature>
<dbReference type="EMBL" id="BBNO01000007">
    <property type="protein sequence ID" value="GAO10748.1"/>
    <property type="molecule type" value="Genomic_DNA"/>
</dbReference>
<evidence type="ECO:0000313" key="3">
    <source>
        <dbReference type="Proteomes" id="UP000048965"/>
    </source>
</evidence>
<keyword evidence="1" id="KW-0732">Signal</keyword>
<organism evidence="2 3">
    <name type="scientific">Streptomyces lydicamycinicus</name>
    <dbReference type="NCBI Taxonomy" id="1546107"/>
    <lineage>
        <taxon>Bacteria</taxon>
        <taxon>Bacillati</taxon>
        <taxon>Actinomycetota</taxon>
        <taxon>Actinomycetes</taxon>
        <taxon>Kitasatosporales</taxon>
        <taxon>Streptomycetaceae</taxon>
        <taxon>Streptomyces</taxon>
    </lineage>
</organism>
<accession>A0A0P4RCD2</accession>
<keyword evidence="3" id="KW-1185">Reference proteome</keyword>
<dbReference type="InterPro" id="IPR006311">
    <property type="entry name" value="TAT_signal"/>
</dbReference>
<evidence type="ECO:0000313" key="2">
    <source>
        <dbReference type="EMBL" id="GAO10748.1"/>
    </source>
</evidence>
<gene>
    <name evidence="2" type="ORF">TPA0598_07_04720</name>
</gene>
<evidence type="ECO:0000256" key="1">
    <source>
        <dbReference type="SAM" id="SignalP"/>
    </source>
</evidence>
<sequence>MKSSRIRRRLVGASAAAVLAGAGVLVAAPAAVAKANILAIDNVSLHEPGLQVKVTYSCDVDINHQLVARAVKINGTGHDAPYAAGTVKIDKLVCDYRDHTALVNLRPAAVSHFAKGDKLKVTVFYFDDDGFSYAHQKKVVVL</sequence>
<feature type="chain" id="PRO_5038835916" evidence="1">
    <location>
        <begin position="28"/>
        <end position="142"/>
    </location>
</feature>
<dbReference type="AlphaFoldDB" id="A0A0P4RCD2"/>
<dbReference type="Proteomes" id="UP000048965">
    <property type="component" value="Unassembled WGS sequence"/>
</dbReference>
<reference evidence="2 3" key="2">
    <citation type="journal article" date="2015" name="Stand. Genomic Sci.">
        <title>Draft genome sequence of marine-derived Streptomyces sp. TP-A0598, a producer of anti-MRSA antibiotic lydicamycins.</title>
        <authorList>
            <person name="Komaki H."/>
            <person name="Ichikawa N."/>
            <person name="Hosoyama A."/>
            <person name="Fujita N."/>
            <person name="Igarashi Y."/>
        </authorList>
    </citation>
    <scope>NUCLEOTIDE SEQUENCE [LARGE SCALE GENOMIC DNA]</scope>
    <source>
        <strain evidence="2 3">NBRC 110027</strain>
    </source>
</reference>
<dbReference type="OrthoDB" id="4229392at2"/>